<dbReference type="PRINTS" id="PR00337">
    <property type="entry name" value="LEUILEVALBP"/>
</dbReference>
<feature type="signal peptide" evidence="5">
    <location>
        <begin position="1"/>
        <end position="28"/>
    </location>
</feature>
<sequence length="377" mass="39191">MFKTLIGSTALAAVMAIGAFGGVSSAQADITIAVAGPMTGELAAFGEQLKRGAEKAVADINAKGGVNGEQLKLEIGDDQCDPKQAVQVANDLVKKGVAFVAGHFCSGSSIPASAVYAEEGIVQITPASTNPAFTEDMAAKGVTTVFRTCGRDDAQGIFAGPWLAKTYTGKNVAILDDKSAYGQGLANETAKNFESSGGKIAVRDTYTAKEKDFSALISKLKDAKIDAVYIGGYHNDVGLMVRQAREQGLEAAFISADALNTAEFWSISGPAGEGLRYSDGASAVNLDSAKDVVAAFRADNYEPEGYTLNSYAAIQAWAAAATKAGSTDGAKVAEALRSGPIPTAIGDLTWDAKGDLTKVNYAWYVYHDGKAVQEPLN</sequence>
<keyword evidence="3 5" id="KW-0732">Signal</keyword>
<comment type="caution">
    <text evidence="7">The sequence shown here is derived from an EMBL/GenBank/DDBJ whole genome shotgun (WGS) entry which is preliminary data.</text>
</comment>
<dbReference type="PANTHER" id="PTHR47151:SF2">
    <property type="entry name" value="AMINO ACID BINDING PROTEIN"/>
    <property type="match status" value="1"/>
</dbReference>
<evidence type="ECO:0000259" key="6">
    <source>
        <dbReference type="Pfam" id="PF13458"/>
    </source>
</evidence>
<evidence type="ECO:0000256" key="3">
    <source>
        <dbReference type="ARBA" id="ARBA00022729"/>
    </source>
</evidence>
<name>A0ABU5E0F5_9PROT</name>
<feature type="domain" description="Leucine-binding protein" evidence="6">
    <location>
        <begin position="30"/>
        <end position="354"/>
    </location>
</feature>
<dbReference type="RefSeq" id="WP_320501541.1">
    <property type="nucleotide sequence ID" value="NZ_JAXCLX010000002.1"/>
</dbReference>
<dbReference type="InterPro" id="IPR000709">
    <property type="entry name" value="Leu_Ile_Val-bd"/>
</dbReference>
<dbReference type="InterPro" id="IPR028082">
    <property type="entry name" value="Peripla_BP_I"/>
</dbReference>
<evidence type="ECO:0000256" key="4">
    <source>
        <dbReference type="ARBA" id="ARBA00022970"/>
    </source>
</evidence>
<evidence type="ECO:0000256" key="1">
    <source>
        <dbReference type="ARBA" id="ARBA00010062"/>
    </source>
</evidence>
<dbReference type="EMBL" id="JAXCLX010000002">
    <property type="protein sequence ID" value="MDY0873074.1"/>
    <property type="molecule type" value="Genomic_DNA"/>
</dbReference>
<keyword evidence="2" id="KW-0813">Transport</keyword>
<evidence type="ECO:0000256" key="2">
    <source>
        <dbReference type="ARBA" id="ARBA00022448"/>
    </source>
</evidence>
<dbReference type="SUPFAM" id="SSF53822">
    <property type="entry name" value="Periplasmic binding protein-like I"/>
    <property type="match status" value="1"/>
</dbReference>
<proteinExistence type="inferred from homology"/>
<reference evidence="7 8" key="1">
    <citation type="journal article" date="2013" name="Antonie Van Leeuwenhoek">
        <title>Dongia rigui sp. nov., isolated from freshwater of a large wetland in Korea.</title>
        <authorList>
            <person name="Baik K.S."/>
            <person name="Hwang Y.M."/>
            <person name="Choi J.S."/>
            <person name="Kwon J."/>
            <person name="Seong C.N."/>
        </authorList>
    </citation>
    <scope>NUCLEOTIDE SEQUENCE [LARGE SCALE GENOMIC DNA]</scope>
    <source>
        <strain evidence="7 8">04SU4-P</strain>
    </source>
</reference>
<gene>
    <name evidence="7" type="ORF">SMD31_14115</name>
</gene>
<dbReference type="CDD" id="cd06342">
    <property type="entry name" value="PBP1_ABC_LIVBP-like"/>
    <property type="match status" value="1"/>
</dbReference>
<evidence type="ECO:0000313" key="7">
    <source>
        <dbReference type="EMBL" id="MDY0873074.1"/>
    </source>
</evidence>
<evidence type="ECO:0000256" key="5">
    <source>
        <dbReference type="SAM" id="SignalP"/>
    </source>
</evidence>
<keyword evidence="8" id="KW-1185">Reference proteome</keyword>
<comment type="similarity">
    <text evidence="1">Belongs to the leucine-binding protein family.</text>
</comment>
<feature type="chain" id="PRO_5045333069" evidence="5">
    <location>
        <begin position="29"/>
        <end position="377"/>
    </location>
</feature>
<keyword evidence="4" id="KW-0029">Amino-acid transport</keyword>
<dbReference type="InterPro" id="IPR028081">
    <property type="entry name" value="Leu-bd"/>
</dbReference>
<dbReference type="Pfam" id="PF13458">
    <property type="entry name" value="Peripla_BP_6"/>
    <property type="match status" value="1"/>
</dbReference>
<evidence type="ECO:0000313" key="8">
    <source>
        <dbReference type="Proteomes" id="UP001271769"/>
    </source>
</evidence>
<dbReference type="Gene3D" id="3.40.50.2300">
    <property type="match status" value="2"/>
</dbReference>
<organism evidence="7 8">
    <name type="scientific">Dongia rigui</name>
    <dbReference type="NCBI Taxonomy" id="940149"/>
    <lineage>
        <taxon>Bacteria</taxon>
        <taxon>Pseudomonadati</taxon>
        <taxon>Pseudomonadota</taxon>
        <taxon>Alphaproteobacteria</taxon>
        <taxon>Rhodospirillales</taxon>
        <taxon>Dongiaceae</taxon>
        <taxon>Dongia</taxon>
    </lineage>
</organism>
<protein>
    <submittedName>
        <fullName evidence="7">Branched-chain amino acid ABC transporter substrate-binding protein</fullName>
    </submittedName>
</protein>
<accession>A0ABU5E0F5</accession>
<dbReference type="Proteomes" id="UP001271769">
    <property type="component" value="Unassembled WGS sequence"/>
</dbReference>
<dbReference type="PANTHER" id="PTHR47151">
    <property type="entry name" value="LEU/ILE/VAL-BINDING ABC TRANSPORTER SUBUNIT"/>
    <property type="match status" value="1"/>
</dbReference>